<evidence type="ECO:0000259" key="3">
    <source>
        <dbReference type="Pfam" id="PF02582"/>
    </source>
</evidence>
<reference evidence="4 6" key="1">
    <citation type="journal article" date="2012" name="Nature">
        <title>Algal genomes reveal evolutionary mosaicism and the fate of nucleomorphs.</title>
        <authorList>
            <consortium name="DOE Joint Genome Institute"/>
            <person name="Curtis B.A."/>
            <person name="Tanifuji G."/>
            <person name="Burki F."/>
            <person name="Gruber A."/>
            <person name="Irimia M."/>
            <person name="Maruyama S."/>
            <person name="Arias M.C."/>
            <person name="Ball S.G."/>
            <person name="Gile G.H."/>
            <person name="Hirakawa Y."/>
            <person name="Hopkins J.F."/>
            <person name="Kuo A."/>
            <person name="Rensing S.A."/>
            <person name="Schmutz J."/>
            <person name="Symeonidi A."/>
            <person name="Elias M."/>
            <person name="Eveleigh R.J."/>
            <person name="Herman E.K."/>
            <person name="Klute M.J."/>
            <person name="Nakayama T."/>
            <person name="Obornik M."/>
            <person name="Reyes-Prieto A."/>
            <person name="Armbrust E.V."/>
            <person name="Aves S.J."/>
            <person name="Beiko R.G."/>
            <person name="Coutinho P."/>
            <person name="Dacks J.B."/>
            <person name="Durnford D.G."/>
            <person name="Fast N.M."/>
            <person name="Green B.R."/>
            <person name="Grisdale C.J."/>
            <person name="Hempel F."/>
            <person name="Henrissat B."/>
            <person name="Hoppner M.P."/>
            <person name="Ishida K."/>
            <person name="Kim E."/>
            <person name="Koreny L."/>
            <person name="Kroth P.G."/>
            <person name="Liu Y."/>
            <person name="Malik S.B."/>
            <person name="Maier U.G."/>
            <person name="McRose D."/>
            <person name="Mock T."/>
            <person name="Neilson J.A."/>
            <person name="Onodera N.T."/>
            <person name="Poole A.M."/>
            <person name="Pritham E.J."/>
            <person name="Richards T.A."/>
            <person name="Rocap G."/>
            <person name="Roy S.W."/>
            <person name="Sarai C."/>
            <person name="Schaack S."/>
            <person name="Shirato S."/>
            <person name="Slamovits C.H."/>
            <person name="Spencer D.F."/>
            <person name="Suzuki S."/>
            <person name="Worden A.Z."/>
            <person name="Zauner S."/>
            <person name="Barry K."/>
            <person name="Bell C."/>
            <person name="Bharti A.K."/>
            <person name="Crow J.A."/>
            <person name="Grimwood J."/>
            <person name="Kramer R."/>
            <person name="Lindquist E."/>
            <person name="Lucas S."/>
            <person name="Salamov A."/>
            <person name="McFadden G.I."/>
            <person name="Lane C.E."/>
            <person name="Keeling P.J."/>
            <person name="Gray M.W."/>
            <person name="Grigoriev I.V."/>
            <person name="Archibald J.M."/>
        </authorList>
    </citation>
    <scope>NUCLEOTIDE SEQUENCE</scope>
    <source>
        <strain evidence="4 6">CCMP2712</strain>
    </source>
</reference>
<dbReference type="PANTHER" id="PTHR16255:SF1">
    <property type="entry name" value="REQUIRED FOR MEIOTIC NUCLEAR DIVISION PROTEIN 1 HOMOLOG"/>
    <property type="match status" value="1"/>
</dbReference>
<dbReference type="HOGENOM" id="CLU_011220_6_1_1"/>
<organism evidence="4">
    <name type="scientific">Guillardia theta (strain CCMP2712)</name>
    <name type="common">Cryptophyte</name>
    <dbReference type="NCBI Taxonomy" id="905079"/>
    <lineage>
        <taxon>Eukaryota</taxon>
        <taxon>Cryptophyceae</taxon>
        <taxon>Pyrenomonadales</taxon>
        <taxon>Geminigeraceae</taxon>
        <taxon>Guillardia</taxon>
    </lineage>
</organism>
<feature type="region of interest" description="Disordered" evidence="2">
    <location>
        <begin position="1"/>
        <end position="69"/>
    </location>
</feature>
<dbReference type="OrthoDB" id="242766at2759"/>
<dbReference type="Pfam" id="PF02582">
    <property type="entry name" value="DUF155"/>
    <property type="match status" value="1"/>
</dbReference>
<reference evidence="5" key="3">
    <citation type="submission" date="2016-03" db="UniProtKB">
        <authorList>
            <consortium name="EnsemblProtists"/>
        </authorList>
    </citation>
    <scope>IDENTIFICATION</scope>
</reference>
<evidence type="ECO:0000256" key="1">
    <source>
        <dbReference type="ARBA" id="ARBA00008306"/>
    </source>
</evidence>
<reference evidence="6" key="2">
    <citation type="submission" date="2012-11" db="EMBL/GenBank/DDBJ databases">
        <authorList>
            <person name="Kuo A."/>
            <person name="Curtis B.A."/>
            <person name="Tanifuji G."/>
            <person name="Burki F."/>
            <person name="Gruber A."/>
            <person name="Irimia M."/>
            <person name="Maruyama S."/>
            <person name="Arias M.C."/>
            <person name="Ball S.G."/>
            <person name="Gile G.H."/>
            <person name="Hirakawa Y."/>
            <person name="Hopkins J.F."/>
            <person name="Rensing S.A."/>
            <person name="Schmutz J."/>
            <person name="Symeonidi A."/>
            <person name="Elias M."/>
            <person name="Eveleigh R.J."/>
            <person name="Herman E.K."/>
            <person name="Klute M.J."/>
            <person name="Nakayama T."/>
            <person name="Obornik M."/>
            <person name="Reyes-Prieto A."/>
            <person name="Armbrust E.V."/>
            <person name="Aves S.J."/>
            <person name="Beiko R.G."/>
            <person name="Coutinho P."/>
            <person name="Dacks J.B."/>
            <person name="Durnford D.G."/>
            <person name="Fast N.M."/>
            <person name="Green B.R."/>
            <person name="Grisdale C."/>
            <person name="Hempe F."/>
            <person name="Henrissat B."/>
            <person name="Hoppner M.P."/>
            <person name="Ishida K.-I."/>
            <person name="Kim E."/>
            <person name="Koreny L."/>
            <person name="Kroth P.G."/>
            <person name="Liu Y."/>
            <person name="Malik S.-B."/>
            <person name="Maier U.G."/>
            <person name="McRose D."/>
            <person name="Mock T."/>
            <person name="Neilson J.A."/>
            <person name="Onodera N.T."/>
            <person name="Poole A.M."/>
            <person name="Pritham E.J."/>
            <person name="Richards T.A."/>
            <person name="Rocap G."/>
            <person name="Roy S.W."/>
            <person name="Sarai C."/>
            <person name="Schaack S."/>
            <person name="Shirato S."/>
            <person name="Slamovits C.H."/>
            <person name="Spencer D.F."/>
            <person name="Suzuki S."/>
            <person name="Worden A.Z."/>
            <person name="Zauner S."/>
            <person name="Barry K."/>
            <person name="Bell C."/>
            <person name="Bharti A.K."/>
            <person name="Crow J.A."/>
            <person name="Grimwood J."/>
            <person name="Kramer R."/>
            <person name="Lindquist E."/>
            <person name="Lucas S."/>
            <person name="Salamov A."/>
            <person name="McFadden G.I."/>
            <person name="Lane C.E."/>
            <person name="Keeling P.J."/>
            <person name="Gray M.W."/>
            <person name="Grigoriev I.V."/>
            <person name="Archibald J.M."/>
        </authorList>
    </citation>
    <scope>NUCLEOTIDE SEQUENCE</scope>
    <source>
        <strain evidence="6">CCMP2712</strain>
    </source>
</reference>
<feature type="domain" description="DUF155" evidence="3">
    <location>
        <begin position="132"/>
        <end position="312"/>
    </location>
</feature>
<keyword evidence="6" id="KW-1185">Reference proteome</keyword>
<evidence type="ECO:0000256" key="2">
    <source>
        <dbReference type="SAM" id="MobiDB-lite"/>
    </source>
</evidence>
<comment type="similarity">
    <text evidence="1">Belongs to the RMD1/sif2 family.</text>
</comment>
<feature type="compositionally biased region" description="Low complexity" evidence="2">
    <location>
        <begin position="7"/>
        <end position="18"/>
    </location>
</feature>
<feature type="compositionally biased region" description="Polar residues" evidence="2">
    <location>
        <begin position="25"/>
        <end position="34"/>
    </location>
</feature>
<dbReference type="EMBL" id="JH993140">
    <property type="protein sequence ID" value="EKX33490.1"/>
    <property type="molecule type" value="Genomic_DNA"/>
</dbReference>
<dbReference type="PANTHER" id="PTHR16255">
    <property type="entry name" value="REQUIRED FOR MEIOTIC NUCLEAR DIVISION PROTEIN 1 HOMOLOG"/>
    <property type="match status" value="1"/>
</dbReference>
<dbReference type="OMA" id="PYVIAYY"/>
<name>L1ICC4_GUITC</name>
<dbReference type="GO" id="GO:0070131">
    <property type="term" value="P:positive regulation of mitochondrial translation"/>
    <property type="evidence" value="ECO:0007669"/>
    <property type="project" value="TreeGrafter"/>
</dbReference>
<sequence length="358" mass="40653">MDLGEAQEQQGNQQVFQQYRDAEISSPQPGSSDAASWEEVIERPGPETLIARPRGPRQTIRSSLSAPIPPPGMLANSKGSASQRCVAYCTAEQFDWDGLLKVLQKSMVPSIYFSEVIHVNLQESKEASEGDVFFFKDGSLVFWAIPYDQATKILDLIEPYQIGAYHREDILDCYSEVIDFTYGKQAGLLPSGELILSVGQNNWAKAQILEKIAFSHGLQRSVKVSVIERISEDLIKSLKHIPDILMEKRALKLDKTAVMKIMGQLLSLRGLINLHLPLSETPEAYWEEPWLEDLYSKISRELDLTGRIRTLNRKLDYAHQVVEVLRTELSERHSTRLEKIIIFLISIEVAFEMFHFFA</sequence>
<dbReference type="GeneID" id="17290211"/>
<dbReference type="Proteomes" id="UP000011087">
    <property type="component" value="Unassembled WGS sequence"/>
</dbReference>
<proteinExistence type="inferred from homology"/>
<dbReference type="AlphaFoldDB" id="L1ICC4"/>
<evidence type="ECO:0000313" key="5">
    <source>
        <dbReference type="EnsemblProtists" id="EKX33490"/>
    </source>
</evidence>
<dbReference type="RefSeq" id="XP_005820470.1">
    <property type="nucleotide sequence ID" value="XM_005820413.1"/>
</dbReference>
<dbReference type="InterPro" id="IPR003734">
    <property type="entry name" value="DUF155"/>
</dbReference>
<dbReference type="eggNOG" id="KOG2861">
    <property type="taxonomic scope" value="Eukaryota"/>
</dbReference>
<evidence type="ECO:0000313" key="4">
    <source>
        <dbReference type="EMBL" id="EKX33490.1"/>
    </source>
</evidence>
<dbReference type="InterPro" id="IPR051624">
    <property type="entry name" value="RMD1/Sad1-interacting"/>
</dbReference>
<dbReference type="KEGG" id="gtt:GUITHDRAFT_120340"/>
<gene>
    <name evidence="4" type="ORF">GUITHDRAFT_120340</name>
</gene>
<dbReference type="GO" id="GO:0005739">
    <property type="term" value="C:mitochondrion"/>
    <property type="evidence" value="ECO:0007669"/>
    <property type="project" value="UniProtKB-ARBA"/>
</dbReference>
<evidence type="ECO:0000313" key="6">
    <source>
        <dbReference type="Proteomes" id="UP000011087"/>
    </source>
</evidence>
<dbReference type="EnsemblProtists" id="EKX33490">
    <property type="protein sequence ID" value="EKX33490"/>
    <property type="gene ID" value="GUITHDRAFT_120340"/>
</dbReference>
<accession>L1ICC4</accession>
<dbReference type="PaxDb" id="55529-EKX33490"/>
<protein>
    <recommendedName>
        <fullName evidence="3">DUF155 domain-containing protein</fullName>
    </recommendedName>
</protein>